<evidence type="ECO:0000256" key="4">
    <source>
        <dbReference type="ARBA" id="ARBA00023136"/>
    </source>
</evidence>
<dbReference type="InterPro" id="IPR052561">
    <property type="entry name" value="ComplexI_Subunit1"/>
</dbReference>
<feature type="transmembrane region" description="Helical" evidence="5">
    <location>
        <begin position="97"/>
        <end position="119"/>
    </location>
</feature>
<evidence type="ECO:0000256" key="5">
    <source>
        <dbReference type="SAM" id="Phobius"/>
    </source>
</evidence>
<proteinExistence type="predicted"/>
<feature type="transmembrane region" description="Helical" evidence="5">
    <location>
        <begin position="255"/>
        <end position="277"/>
    </location>
</feature>
<organism evidence="6">
    <name type="scientific">hydrothermal vent metagenome</name>
    <dbReference type="NCBI Taxonomy" id="652676"/>
    <lineage>
        <taxon>unclassified sequences</taxon>
        <taxon>metagenomes</taxon>
        <taxon>ecological metagenomes</taxon>
    </lineage>
</organism>
<feature type="transmembrane region" description="Helical" evidence="5">
    <location>
        <begin position="140"/>
        <end position="165"/>
    </location>
</feature>
<sequence length="313" mass="34360">MEWFFAFAQTVIFIIAAPLFASWIKRIKCRLQNRKPPTIWQPYLNLWRLFGKQIVLSHTASPVFRFTPYIVIAATVLAAAVIPLISINLPLYAVADVIVLIGFFALARFFLTLAGLDVGTAFGGMGSSREMMISSLAEPAMLLAVFTLAMVASSTNLSTMILQLIESNVSLRPSLLFAFLSLLLVAVAETGRIPVDNPSTHLELTMVHEAMILEYTGRHLALIEWAGMIKQMIYGVLIANIFFPWGIATELTMPAVIIAILAITGKLLILGITLAVSETVLAKMRVFRVPGFLILAVTLALVGLLSHIILENY</sequence>
<keyword evidence="4 5" id="KW-0472">Membrane</keyword>
<accession>A0A3B1AC84</accession>
<feature type="transmembrane region" description="Helical" evidence="5">
    <location>
        <begin position="66"/>
        <end position="85"/>
    </location>
</feature>
<evidence type="ECO:0000256" key="1">
    <source>
        <dbReference type="ARBA" id="ARBA00004141"/>
    </source>
</evidence>
<evidence type="ECO:0000256" key="3">
    <source>
        <dbReference type="ARBA" id="ARBA00022989"/>
    </source>
</evidence>
<protein>
    <submittedName>
        <fullName evidence="6">Hydrogenase-4 component C</fullName>
    </submittedName>
</protein>
<evidence type="ECO:0000313" key="6">
    <source>
        <dbReference type="EMBL" id="VAW95889.1"/>
    </source>
</evidence>
<dbReference type="AlphaFoldDB" id="A0A3B1AC84"/>
<keyword evidence="3 5" id="KW-1133">Transmembrane helix</keyword>
<dbReference type="EMBL" id="UOFS01000024">
    <property type="protein sequence ID" value="VAW95889.1"/>
    <property type="molecule type" value="Genomic_DNA"/>
</dbReference>
<dbReference type="PANTHER" id="PTHR43359">
    <property type="entry name" value="FORMATE HYDROGENLYASE SUBUNIT 4"/>
    <property type="match status" value="1"/>
</dbReference>
<gene>
    <name evidence="6" type="ORF">MNBD_GAMMA22-1893</name>
</gene>
<dbReference type="PANTHER" id="PTHR43359:SF1">
    <property type="entry name" value="FORMATE HYDROGENLYASE SUBUNIT 4-RELATED"/>
    <property type="match status" value="1"/>
</dbReference>
<comment type="subcellular location">
    <subcellularLocation>
        <location evidence="1">Membrane</location>
        <topology evidence="1">Multi-pass membrane protein</topology>
    </subcellularLocation>
</comment>
<dbReference type="InterPro" id="IPR001694">
    <property type="entry name" value="NADH_UbQ_OxRdtase_su1/FPO"/>
</dbReference>
<feature type="transmembrane region" description="Helical" evidence="5">
    <location>
        <begin position="6"/>
        <end position="24"/>
    </location>
</feature>
<feature type="transmembrane region" description="Helical" evidence="5">
    <location>
        <begin position="171"/>
        <end position="188"/>
    </location>
</feature>
<name>A0A3B1AC84_9ZZZZ</name>
<evidence type="ECO:0000256" key="2">
    <source>
        <dbReference type="ARBA" id="ARBA00022692"/>
    </source>
</evidence>
<feature type="transmembrane region" description="Helical" evidence="5">
    <location>
        <begin position="289"/>
        <end position="310"/>
    </location>
</feature>
<feature type="transmembrane region" description="Helical" evidence="5">
    <location>
        <begin position="232"/>
        <end position="249"/>
    </location>
</feature>
<reference evidence="6" key="1">
    <citation type="submission" date="2018-06" db="EMBL/GenBank/DDBJ databases">
        <authorList>
            <person name="Zhirakovskaya E."/>
        </authorList>
    </citation>
    <scope>NUCLEOTIDE SEQUENCE</scope>
</reference>
<dbReference type="GO" id="GO:0005886">
    <property type="term" value="C:plasma membrane"/>
    <property type="evidence" value="ECO:0007669"/>
    <property type="project" value="TreeGrafter"/>
</dbReference>
<dbReference type="Pfam" id="PF00146">
    <property type="entry name" value="NADHdh"/>
    <property type="match status" value="1"/>
</dbReference>
<keyword evidence="2 5" id="KW-0812">Transmembrane</keyword>